<dbReference type="OrthoDB" id="1038856at2"/>
<protein>
    <recommendedName>
        <fullName evidence="3">Virulence protein</fullName>
    </recommendedName>
</protein>
<dbReference type="AlphaFoldDB" id="A0A0D0IYM0"/>
<sequence>MKRQVITIQENMVIYAPHHGEVWMTAWEIAELLYVTGTFVNNAIKRIWKQGVLKDFEHSQYIKLENGYSADVYSLDVIVAIAWQVDTYQALLFRRWLVEKIGNRKECQATPGKQGRTTIIVMNGTMPRGIS</sequence>
<keyword evidence="2" id="KW-1185">Reference proteome</keyword>
<gene>
    <name evidence="1" type="ORF">ST44_01250</name>
</gene>
<dbReference type="EMBL" id="JXQK01000017">
    <property type="protein sequence ID" value="KIP64721.1"/>
    <property type="molecule type" value="Genomic_DNA"/>
</dbReference>
<accession>A0A0D0IYM0</accession>
<comment type="caution">
    <text evidence="1">The sequence shown here is derived from an EMBL/GenBank/DDBJ whole genome shotgun (WGS) entry which is preliminary data.</text>
</comment>
<dbReference type="STRING" id="1602171.ST44_01250"/>
<organism evidence="1 2">
    <name type="scientific">Prevotella pectinovora</name>
    <dbReference type="NCBI Taxonomy" id="1602169"/>
    <lineage>
        <taxon>Bacteria</taxon>
        <taxon>Pseudomonadati</taxon>
        <taxon>Bacteroidota</taxon>
        <taxon>Bacteroidia</taxon>
        <taxon>Bacteroidales</taxon>
        <taxon>Prevotellaceae</taxon>
        <taxon>Prevotella</taxon>
    </lineage>
</organism>
<dbReference type="PANTHER" id="PTHR35810">
    <property type="entry name" value="CYTOPLASMIC PROTEIN-RELATED"/>
    <property type="match status" value="1"/>
</dbReference>
<reference evidence="1 2" key="1">
    <citation type="submission" date="2015-01" db="EMBL/GenBank/DDBJ databases">
        <title>Comparative genomics of non-oral Prevotella species.</title>
        <authorList>
            <person name="Accetto T."/>
            <person name="Nograsek B."/>
            <person name="Avgustin G."/>
        </authorList>
    </citation>
    <scope>NUCLEOTIDE SEQUENCE [LARGE SCALE GENOMIC DNA]</scope>
    <source>
        <strain evidence="1 2">P5-119</strain>
    </source>
</reference>
<evidence type="ECO:0000313" key="1">
    <source>
        <dbReference type="EMBL" id="KIP64721.1"/>
    </source>
</evidence>
<evidence type="ECO:0008006" key="3">
    <source>
        <dbReference type="Google" id="ProtNLM"/>
    </source>
</evidence>
<dbReference type="PANTHER" id="PTHR35810:SF1">
    <property type="entry name" value="CYTOPLASMIC PROTEIN"/>
    <property type="match status" value="1"/>
</dbReference>
<name>A0A0D0IYM0_9BACT</name>
<proteinExistence type="predicted"/>
<evidence type="ECO:0000313" key="2">
    <source>
        <dbReference type="Proteomes" id="UP000032046"/>
    </source>
</evidence>
<dbReference type="Proteomes" id="UP000032046">
    <property type="component" value="Unassembled WGS sequence"/>
</dbReference>
<dbReference type="RefSeq" id="WP_042517421.1">
    <property type="nucleotide sequence ID" value="NZ_JXQH01000077.1"/>
</dbReference>